<dbReference type="PANTHER" id="PTHR44170">
    <property type="entry name" value="PROTEIN SIDEKICK"/>
    <property type="match status" value="1"/>
</dbReference>
<dbReference type="SUPFAM" id="SSF49265">
    <property type="entry name" value="Fibronectin type III"/>
    <property type="match status" value="3"/>
</dbReference>
<feature type="compositionally biased region" description="Basic and acidic residues" evidence="10">
    <location>
        <begin position="1388"/>
        <end position="1409"/>
    </location>
</feature>
<keyword evidence="2 11" id="KW-0812">Transmembrane</keyword>
<sequence>MKACLQSGLDTNTAKTNRLSLFGLVFLLWNCSMIASVIGAPGGNRREDYPPRITEHPQSVIVPRGEPTTLRCRADGRPDPTITWLKDGERLDLLSGDGHRSMLNPGELFFLRVIHSKGNNADVGTYQCVATNYLGEAVSNNATLEVTYIKDDFRREPVPTEVEGGEPVVLECQPPRGYPEPTVTWSKDDEDVIVDGDRVKVLQDGNLMISQSRASDAGSYVCTASNQMGSRSTDPVYLTVKAPPLLVHPVQDIMVGPGTTVLIGCDVIGDPIPVVTWSKQSGELPPGRYSILEDNSLRIRQVTQEDEGVYVCEAVNSNGRVQDDMMLTVSVIPTFTQAPMDRTVEIHHTASFQCQATGSPTPAIVWKKEGSQEELLFVDMQSGRLQVTSDGELHVTDVREEDEGYYVCTAHSGSSVIEARAFLRVIASVSQPPPIINYGPSNQTLIVGTVALLTCETAGNPAPSVRWTKNGAPLHASDTRFTVLDTGRLQISGLFLEDSGMYSCIATNSSGQTSWRAYLRVIERSEASDIPVLQAPNIHELPASPGQPTASNITRTSLTLSWLPPSRTSPPLSPITHYRLEYFSHEVASEWQIVPAPCMGQTCLVQQLRPGTTYLFLVRAVNDRGIGPPGPISQPITTRDVLSAIPSEQSTLIEEWLQKARVDITNAMVLSPTAVKVLWEVRQHHEFIEGYHLKYFAASDTNGFTMQTVLGSTNKIITGLTPNTGYTITVQPFNSGLNGPESDPVDVDTHSQGDELPESLIDNPVLQGKLNTCGTTIVSIEPIGSTSLKITWRVSKNEPYIDGYHIKYSVQDSHDMIIQTVTGSNIKLLTDLTPWTWYRVTIQPFNGLYLGPESPHQDARTQSGVPTSAPRNVQVVNNGTAAILVTWNPPLASTVQGVIAGYNVYCLAYTAALHKNVTTEAGQLSVRVTRLLVGEVYKLSVAAFTTAGEGPSSSVIRVQITQGGGDGLDWEDDGDDSGSIVTQPWFIASLAVFFLLILLCIIVFVWRRRKQYKLAGTISKGPISRDNAAAAHNMGIGSSGQFVSSNHSSVQSSLQRSQGWVNPSQRPLPSTVGLLSDTSDHHGNRPCVPIGSASSSLNRAEYLQPNNTAYWLLEAYDPESGTLRQYDTQQPGSNGRRCHQCPPSHSCYGSGGPVYAVVDNADDDDEDAVYAGDVVHGPHSALTLPMPRCPEHTKEKLTVSNSLPPHVTEPYASTTLIMPTNVSEMRPPCSHSGSSEQSAGSSQSAARKDHRGRHNPADSSSGGSTQQGDRVSRKKRHRGGSNQPARNWTELLPPPPEQPPTDIDSPTEITCPAPTCSHAPTNLHMEQAKYCQDMERSKKKAPPPPLRQCCSSPPVSASDRQQTVPSHRQPPTNSLPKTLNSNRSSTPVDRRQQPHSEVSDRPSDPDHSQRGVPYLASKRLFEDPRHEQLGKELLEFNDDMSQSEILSDNEDLTGMLPTSTSHVDQGLHHNPVGYMPSGSQIPHLSQTEDDTDCAGSCTDAMLGSWSSMNGSSSSGRHSSVSESSEGSFFTDADFASAVAAAAQNSGMQVVGSTVTDPRTGKKHSRHGGRHGHTDQARQAAHAGSKLPSHINLSTFKPMTAGGIEMNGTSQSSPAKTSQSHPLVLQDTNGAGLTVTANPLAFAMEDSQM</sequence>
<dbReference type="InterPro" id="IPR013106">
    <property type="entry name" value="Ig_V-set"/>
</dbReference>
<dbReference type="InterPro" id="IPR013783">
    <property type="entry name" value="Ig-like_fold"/>
</dbReference>
<dbReference type="InterPro" id="IPR013098">
    <property type="entry name" value="Ig_I-set"/>
</dbReference>
<keyword evidence="9" id="KW-0393">Immunoglobulin domain</keyword>
<dbReference type="GeneID" id="110982036"/>
<feature type="compositionally biased region" description="Low complexity" evidence="10">
    <location>
        <begin position="1230"/>
        <end position="1245"/>
    </location>
</feature>
<dbReference type="SMART" id="SM00409">
    <property type="entry name" value="IG"/>
    <property type="match status" value="5"/>
</dbReference>
<keyword evidence="14" id="KW-1185">Reference proteome</keyword>
<keyword evidence="4" id="KW-0677">Repeat</keyword>
<keyword evidence="5 11" id="KW-1133">Transmembrane helix</keyword>
<dbReference type="PANTHER" id="PTHR44170:SF60">
    <property type="entry name" value="ROUNDABOUT HOMOLOG 1"/>
    <property type="match status" value="1"/>
</dbReference>
<feature type="region of interest" description="Disordered" evidence="10">
    <location>
        <begin position="1542"/>
        <end position="1585"/>
    </location>
</feature>
<feature type="region of interest" description="Disordered" evidence="10">
    <location>
        <begin position="1222"/>
        <end position="1411"/>
    </location>
</feature>
<evidence type="ECO:0000256" key="11">
    <source>
        <dbReference type="SAM" id="Phobius"/>
    </source>
</evidence>
<evidence type="ECO:0000256" key="6">
    <source>
        <dbReference type="ARBA" id="ARBA00023136"/>
    </source>
</evidence>
<dbReference type="Pfam" id="PF13927">
    <property type="entry name" value="Ig_3"/>
    <property type="match status" value="1"/>
</dbReference>
<dbReference type="InterPro" id="IPR003599">
    <property type="entry name" value="Ig_sub"/>
</dbReference>
<evidence type="ECO:0000256" key="8">
    <source>
        <dbReference type="ARBA" id="ARBA00023180"/>
    </source>
</evidence>
<keyword evidence="8" id="KW-0325">Glycoprotein</keyword>
<dbReference type="Proteomes" id="UP000694845">
    <property type="component" value="Unplaced"/>
</dbReference>
<dbReference type="InterPro" id="IPR003961">
    <property type="entry name" value="FN3_dom"/>
</dbReference>
<dbReference type="InterPro" id="IPR036116">
    <property type="entry name" value="FN3_sf"/>
</dbReference>
<dbReference type="PROSITE" id="PS50853">
    <property type="entry name" value="FN3"/>
    <property type="match status" value="4"/>
</dbReference>
<evidence type="ECO:0000256" key="7">
    <source>
        <dbReference type="ARBA" id="ARBA00023157"/>
    </source>
</evidence>
<gene>
    <name evidence="15" type="primary">LOC110982036</name>
</gene>
<evidence type="ECO:0000256" key="9">
    <source>
        <dbReference type="ARBA" id="ARBA00023319"/>
    </source>
</evidence>
<feature type="domain" description="Ig-like" evidence="12">
    <location>
        <begin position="333"/>
        <end position="424"/>
    </location>
</feature>
<dbReference type="GO" id="GO:0098609">
    <property type="term" value="P:cell-cell adhesion"/>
    <property type="evidence" value="ECO:0007669"/>
    <property type="project" value="TreeGrafter"/>
</dbReference>
<reference evidence="15" key="1">
    <citation type="submission" date="2025-08" db="UniProtKB">
        <authorList>
            <consortium name="RefSeq"/>
        </authorList>
    </citation>
    <scope>IDENTIFICATION</scope>
</reference>
<feature type="transmembrane region" description="Helical" evidence="11">
    <location>
        <begin position="985"/>
        <end position="1006"/>
    </location>
</feature>
<feature type="compositionally biased region" description="Polar residues" evidence="10">
    <location>
        <begin position="1543"/>
        <end position="1556"/>
    </location>
</feature>
<keyword evidence="6 11" id="KW-0472">Membrane</keyword>
<evidence type="ECO:0000256" key="1">
    <source>
        <dbReference type="ARBA" id="ARBA00004167"/>
    </source>
</evidence>
<organism evidence="14 15">
    <name type="scientific">Acanthaster planci</name>
    <name type="common">Crown-of-thorns starfish</name>
    <dbReference type="NCBI Taxonomy" id="133434"/>
    <lineage>
        <taxon>Eukaryota</taxon>
        <taxon>Metazoa</taxon>
        <taxon>Echinodermata</taxon>
        <taxon>Eleutherozoa</taxon>
        <taxon>Asterozoa</taxon>
        <taxon>Asteroidea</taxon>
        <taxon>Valvatacea</taxon>
        <taxon>Valvatida</taxon>
        <taxon>Acanthasteridae</taxon>
        <taxon>Acanthaster</taxon>
    </lineage>
</organism>
<comment type="subcellular location">
    <subcellularLocation>
        <location evidence="1">Membrane</location>
        <topology evidence="1">Single-pass membrane protein</topology>
    </subcellularLocation>
</comment>
<dbReference type="PROSITE" id="PS50835">
    <property type="entry name" value="IG_LIKE"/>
    <property type="match status" value="5"/>
</dbReference>
<dbReference type="Gene3D" id="2.60.40.10">
    <property type="entry name" value="Immunoglobulins"/>
    <property type="match status" value="9"/>
</dbReference>
<keyword evidence="3" id="KW-0732">Signal</keyword>
<evidence type="ECO:0000256" key="4">
    <source>
        <dbReference type="ARBA" id="ARBA00022737"/>
    </source>
</evidence>
<dbReference type="FunFam" id="2.60.40.10:FF:000026">
    <property type="entry name" value="roundabout homolog 2 isoform X1"/>
    <property type="match status" value="1"/>
</dbReference>
<proteinExistence type="predicted"/>
<dbReference type="SMART" id="SM00060">
    <property type="entry name" value="FN3"/>
    <property type="match status" value="4"/>
</dbReference>
<evidence type="ECO:0000259" key="13">
    <source>
        <dbReference type="PROSITE" id="PS50853"/>
    </source>
</evidence>
<dbReference type="FunFam" id="2.60.40.10:FF:000008">
    <property type="entry name" value="roundabout homolog 2 isoform X2"/>
    <property type="match status" value="2"/>
</dbReference>
<feature type="compositionally biased region" description="Polar residues" evidence="10">
    <location>
        <begin position="1349"/>
        <end position="1387"/>
    </location>
</feature>
<evidence type="ECO:0000256" key="2">
    <source>
        <dbReference type="ARBA" id="ARBA00022692"/>
    </source>
</evidence>
<feature type="domain" description="Fibronectin type-III" evidence="13">
    <location>
        <begin position="660"/>
        <end position="752"/>
    </location>
</feature>
<evidence type="ECO:0000313" key="15">
    <source>
        <dbReference type="RefSeq" id="XP_022095860.1"/>
    </source>
</evidence>
<feature type="domain" description="Fibronectin type-III" evidence="13">
    <location>
        <begin position="869"/>
        <end position="964"/>
    </location>
</feature>
<feature type="domain" description="Ig-like" evidence="12">
    <location>
        <begin position="243"/>
        <end position="328"/>
    </location>
</feature>
<dbReference type="InterPro" id="IPR036179">
    <property type="entry name" value="Ig-like_dom_sf"/>
</dbReference>
<evidence type="ECO:0000256" key="5">
    <source>
        <dbReference type="ARBA" id="ARBA00022989"/>
    </source>
</evidence>
<feature type="domain" description="Fibronectin type-III" evidence="13">
    <location>
        <begin position="544"/>
        <end position="641"/>
    </location>
</feature>
<feature type="domain" description="Ig-like" evidence="12">
    <location>
        <begin position="151"/>
        <end position="239"/>
    </location>
</feature>
<keyword evidence="7" id="KW-1015">Disulfide bond</keyword>
<dbReference type="FunFam" id="2.60.40.10:FF:000600">
    <property type="entry name" value="Contactin 2"/>
    <property type="match status" value="1"/>
</dbReference>
<feature type="compositionally biased region" description="Basic residues" evidence="10">
    <location>
        <begin position="1560"/>
        <end position="1570"/>
    </location>
</feature>
<name>A0A8B7YTQ3_ACAPL</name>
<protein>
    <submittedName>
        <fullName evidence="15">Roundabout homolog 1-like isoform X1</fullName>
    </submittedName>
</protein>
<dbReference type="InterPro" id="IPR007110">
    <property type="entry name" value="Ig-like_dom"/>
</dbReference>
<dbReference type="RefSeq" id="XP_022095860.1">
    <property type="nucleotide sequence ID" value="XM_022240168.1"/>
</dbReference>
<dbReference type="GO" id="GO:0007399">
    <property type="term" value="P:nervous system development"/>
    <property type="evidence" value="ECO:0007669"/>
    <property type="project" value="UniProtKB-ARBA"/>
</dbReference>
<dbReference type="OrthoDB" id="428111at2759"/>
<dbReference type="CDD" id="cd00063">
    <property type="entry name" value="FN3"/>
    <property type="match status" value="4"/>
</dbReference>
<dbReference type="GO" id="GO:0016020">
    <property type="term" value="C:membrane"/>
    <property type="evidence" value="ECO:0007669"/>
    <property type="project" value="UniProtKB-SubCell"/>
</dbReference>
<feature type="region of interest" description="Disordered" evidence="10">
    <location>
        <begin position="1054"/>
        <end position="1080"/>
    </location>
</feature>
<evidence type="ECO:0000256" key="3">
    <source>
        <dbReference type="ARBA" id="ARBA00022729"/>
    </source>
</evidence>
<evidence type="ECO:0000313" key="14">
    <source>
        <dbReference type="Proteomes" id="UP000694845"/>
    </source>
</evidence>
<feature type="domain" description="Ig-like" evidence="12">
    <location>
        <begin position="433"/>
        <end position="520"/>
    </location>
</feature>
<dbReference type="Pfam" id="PF00041">
    <property type="entry name" value="fn3"/>
    <property type="match status" value="4"/>
</dbReference>
<feature type="compositionally biased region" description="Polar residues" evidence="10">
    <location>
        <begin position="1059"/>
        <end position="1068"/>
    </location>
</feature>
<dbReference type="InterPro" id="IPR003598">
    <property type="entry name" value="Ig_sub2"/>
</dbReference>
<dbReference type="Pfam" id="PF07679">
    <property type="entry name" value="I-set"/>
    <property type="match status" value="4"/>
</dbReference>
<dbReference type="SUPFAM" id="SSF48726">
    <property type="entry name" value="Immunoglobulin"/>
    <property type="match status" value="5"/>
</dbReference>
<evidence type="ECO:0000256" key="10">
    <source>
        <dbReference type="SAM" id="MobiDB-lite"/>
    </source>
</evidence>
<dbReference type="SMART" id="SM00406">
    <property type="entry name" value="IGv"/>
    <property type="match status" value="3"/>
</dbReference>
<feature type="domain" description="Fibronectin type-III" evidence="13">
    <location>
        <begin position="774"/>
        <end position="864"/>
    </location>
</feature>
<accession>A0A8B7YTQ3</accession>
<dbReference type="SMART" id="SM00408">
    <property type="entry name" value="IGc2"/>
    <property type="match status" value="5"/>
</dbReference>
<dbReference type="FunFam" id="2.60.40.10:FF:000028">
    <property type="entry name" value="Neuronal cell adhesion molecule"/>
    <property type="match status" value="1"/>
</dbReference>
<dbReference type="KEGG" id="aplc:110982036"/>
<feature type="domain" description="Ig-like" evidence="12">
    <location>
        <begin position="51"/>
        <end position="145"/>
    </location>
</feature>
<evidence type="ECO:0000259" key="12">
    <source>
        <dbReference type="PROSITE" id="PS50835"/>
    </source>
</evidence>
<dbReference type="FunFam" id="2.60.40.10:FF:000032">
    <property type="entry name" value="palladin isoform X1"/>
    <property type="match status" value="1"/>
</dbReference>